<dbReference type="GO" id="GO:0009379">
    <property type="term" value="C:Holliday junction helicase complex"/>
    <property type="evidence" value="ECO:0007669"/>
    <property type="project" value="InterPro"/>
</dbReference>
<sequence length="197" mass="20622">MIASVRGVVQFIGLDQVIIDVHGVGLAIAVPRTVLATIGAIGDSAQLYTHLHVREDMLALFGFNSPAQRALFELLLGVSGIGPKVALALLSAASPEELQQAIAREDTTMLSKVPGIGKKTAARLVLELKGKFGVSTISHQLSSNPGLLAINTELIDILTSLGYSSTEAQAALNALPADAPADTEERLRLALQYFGGV</sequence>
<evidence type="ECO:0000256" key="2">
    <source>
        <dbReference type="ARBA" id="ARBA00022763"/>
    </source>
</evidence>
<feature type="region of interest" description="Domain III" evidence="6">
    <location>
        <begin position="150"/>
        <end position="197"/>
    </location>
</feature>
<comment type="subunit">
    <text evidence="6">Homotetramer. Forms an RuvA(8)-RuvB(12)-Holliday junction (HJ) complex. HJ DNA is sandwiched between 2 RuvA tetramers; dsDNA enters through RuvA and exits via RuvB. An RuvB hexamer assembles on each DNA strand where it exits the tetramer. Each RuvB hexamer is contacted by two RuvA subunits (via domain III) on 2 adjacent RuvB subunits; this complex drives branch migration. In the full resolvosome a probable DNA-RuvA(4)-RuvB(12)-RuvC(2) complex forms which resolves the HJ.</text>
</comment>
<dbReference type="InterPro" id="IPR012340">
    <property type="entry name" value="NA-bd_OB-fold"/>
</dbReference>
<dbReference type="Gene3D" id="2.40.50.140">
    <property type="entry name" value="Nucleic acid-binding proteins"/>
    <property type="match status" value="1"/>
</dbReference>
<dbReference type="Gene3D" id="1.10.8.10">
    <property type="entry name" value="DNA helicase RuvA subunit, C-terminal domain"/>
    <property type="match status" value="1"/>
</dbReference>
<dbReference type="CDD" id="cd14332">
    <property type="entry name" value="UBA_RuvA_C"/>
    <property type="match status" value="1"/>
</dbReference>
<feature type="region of interest" description="Domain I" evidence="6">
    <location>
        <begin position="1"/>
        <end position="64"/>
    </location>
</feature>
<evidence type="ECO:0000313" key="9">
    <source>
        <dbReference type="Proteomes" id="UP000050277"/>
    </source>
</evidence>
<evidence type="ECO:0000256" key="3">
    <source>
        <dbReference type="ARBA" id="ARBA00023125"/>
    </source>
</evidence>
<comment type="caution">
    <text evidence="6">Lacks conserved residue(s) required for the propagation of feature annotation.</text>
</comment>
<reference evidence="8 9" key="1">
    <citation type="submission" date="2015-07" db="EMBL/GenBank/DDBJ databases">
        <title>Whole genome sequence of Herpetosiphon geysericola DSM 7119.</title>
        <authorList>
            <person name="Hemp J."/>
            <person name="Ward L.M."/>
            <person name="Pace L.A."/>
            <person name="Fischer W.W."/>
        </authorList>
    </citation>
    <scope>NUCLEOTIDE SEQUENCE [LARGE SCALE GENOMIC DNA]</scope>
    <source>
        <strain evidence="8 9">DSM 7119</strain>
    </source>
</reference>
<evidence type="ECO:0000256" key="5">
    <source>
        <dbReference type="ARBA" id="ARBA00023204"/>
    </source>
</evidence>
<evidence type="ECO:0000256" key="6">
    <source>
        <dbReference type="HAMAP-Rule" id="MF_00031"/>
    </source>
</evidence>
<dbReference type="SMART" id="SM00278">
    <property type="entry name" value="HhH1"/>
    <property type="match status" value="2"/>
</dbReference>
<dbReference type="Proteomes" id="UP000050277">
    <property type="component" value="Unassembled WGS sequence"/>
</dbReference>
<protein>
    <recommendedName>
        <fullName evidence="6">Holliday junction branch migration complex subunit RuvA</fullName>
    </recommendedName>
</protein>
<dbReference type="Gene3D" id="1.10.150.20">
    <property type="entry name" value="5' to 3' exonuclease, C-terminal subdomain"/>
    <property type="match status" value="1"/>
</dbReference>
<evidence type="ECO:0000256" key="4">
    <source>
        <dbReference type="ARBA" id="ARBA00023172"/>
    </source>
</evidence>
<keyword evidence="4 6" id="KW-0233">DNA recombination</keyword>
<keyword evidence="8" id="KW-0378">Hydrolase</keyword>
<dbReference type="Pfam" id="PF14520">
    <property type="entry name" value="HHH_5"/>
    <property type="match status" value="1"/>
</dbReference>
<evidence type="ECO:0000313" key="8">
    <source>
        <dbReference type="EMBL" id="KPL88120.1"/>
    </source>
</evidence>
<dbReference type="Pfam" id="PF07499">
    <property type="entry name" value="RuvA_C"/>
    <property type="match status" value="1"/>
</dbReference>
<dbReference type="InterPro" id="IPR011114">
    <property type="entry name" value="RuvA_C"/>
</dbReference>
<organism evidence="8 9">
    <name type="scientific">Herpetosiphon geysericola</name>
    <dbReference type="NCBI Taxonomy" id="70996"/>
    <lineage>
        <taxon>Bacteria</taxon>
        <taxon>Bacillati</taxon>
        <taxon>Chloroflexota</taxon>
        <taxon>Chloroflexia</taxon>
        <taxon>Herpetosiphonales</taxon>
        <taxon>Herpetosiphonaceae</taxon>
        <taxon>Herpetosiphon</taxon>
    </lineage>
</organism>
<dbReference type="GO" id="GO:0009378">
    <property type="term" value="F:four-way junction helicase activity"/>
    <property type="evidence" value="ECO:0007669"/>
    <property type="project" value="InterPro"/>
</dbReference>
<dbReference type="GO" id="GO:0005524">
    <property type="term" value="F:ATP binding"/>
    <property type="evidence" value="ECO:0007669"/>
    <property type="project" value="InterPro"/>
</dbReference>
<comment type="domain">
    <text evidence="6">Has three domains with a flexible linker between the domains II and III and assumes an 'L' shape. Domain III is highly mobile and contacts RuvB.</text>
</comment>
<keyword evidence="3 6" id="KW-0238">DNA-binding</keyword>
<dbReference type="SUPFAM" id="SSF50249">
    <property type="entry name" value="Nucleic acid-binding proteins"/>
    <property type="match status" value="1"/>
</dbReference>
<keyword evidence="8" id="KW-0067">ATP-binding</keyword>
<dbReference type="GO" id="GO:0006310">
    <property type="term" value="P:DNA recombination"/>
    <property type="evidence" value="ECO:0007669"/>
    <property type="project" value="UniProtKB-UniRule"/>
</dbReference>
<comment type="subcellular location">
    <subcellularLocation>
        <location evidence="6">Cytoplasm</location>
    </subcellularLocation>
</comment>
<dbReference type="HAMAP" id="MF_00031">
    <property type="entry name" value="DNA_HJ_migration_RuvA"/>
    <property type="match status" value="1"/>
</dbReference>
<dbReference type="RefSeq" id="WP_054534381.1">
    <property type="nucleotide sequence ID" value="NZ_LGKP01000017.1"/>
</dbReference>
<gene>
    <name evidence="6 8" type="primary">ruvA</name>
    <name evidence="8" type="ORF">SE18_10370</name>
</gene>
<evidence type="ECO:0000256" key="1">
    <source>
        <dbReference type="ARBA" id="ARBA00022490"/>
    </source>
</evidence>
<dbReference type="SUPFAM" id="SSF46929">
    <property type="entry name" value="DNA helicase RuvA subunit, C-terminal domain"/>
    <property type="match status" value="1"/>
</dbReference>
<keyword evidence="8" id="KW-0547">Nucleotide-binding</keyword>
<dbReference type="PATRIC" id="fig|70996.4.peg.1897"/>
<dbReference type="GO" id="GO:0000400">
    <property type="term" value="F:four-way junction DNA binding"/>
    <property type="evidence" value="ECO:0007669"/>
    <property type="project" value="UniProtKB-UniRule"/>
</dbReference>
<comment type="similarity">
    <text evidence="6">Belongs to the RuvA family.</text>
</comment>
<dbReference type="OrthoDB" id="5293449at2"/>
<dbReference type="InterPro" id="IPR000085">
    <property type="entry name" value="RuvA"/>
</dbReference>
<dbReference type="GO" id="GO:0048476">
    <property type="term" value="C:Holliday junction resolvase complex"/>
    <property type="evidence" value="ECO:0007669"/>
    <property type="project" value="UniProtKB-UniRule"/>
</dbReference>
<dbReference type="SUPFAM" id="SSF47781">
    <property type="entry name" value="RuvA domain 2-like"/>
    <property type="match status" value="1"/>
</dbReference>
<accession>A0A0P6YSQ0</accession>
<feature type="domain" description="Helix-hairpin-helix DNA-binding motif class 1" evidence="7">
    <location>
        <begin position="73"/>
        <end position="92"/>
    </location>
</feature>
<dbReference type="STRING" id="70996.SE18_10370"/>
<dbReference type="EMBL" id="LGKP01000017">
    <property type="protein sequence ID" value="KPL88120.1"/>
    <property type="molecule type" value="Genomic_DNA"/>
</dbReference>
<keyword evidence="1 6" id="KW-0963">Cytoplasm</keyword>
<keyword evidence="5 6" id="KW-0234">DNA repair</keyword>
<keyword evidence="8" id="KW-0347">Helicase</keyword>
<keyword evidence="9" id="KW-1185">Reference proteome</keyword>
<evidence type="ECO:0000259" key="7">
    <source>
        <dbReference type="SMART" id="SM00278"/>
    </source>
</evidence>
<dbReference type="GO" id="GO:0006281">
    <property type="term" value="P:DNA repair"/>
    <property type="evidence" value="ECO:0007669"/>
    <property type="project" value="UniProtKB-UniRule"/>
</dbReference>
<dbReference type="AlphaFoldDB" id="A0A0P6YSQ0"/>
<dbReference type="GO" id="GO:0005737">
    <property type="term" value="C:cytoplasm"/>
    <property type="evidence" value="ECO:0007669"/>
    <property type="project" value="UniProtKB-SubCell"/>
</dbReference>
<keyword evidence="2 6" id="KW-0227">DNA damage</keyword>
<comment type="caution">
    <text evidence="8">The sequence shown here is derived from an EMBL/GenBank/DDBJ whole genome shotgun (WGS) entry which is preliminary data.</text>
</comment>
<dbReference type="Pfam" id="PF01330">
    <property type="entry name" value="RuvA_N"/>
    <property type="match status" value="1"/>
</dbReference>
<feature type="domain" description="Helix-hairpin-helix DNA-binding motif class 1" evidence="7">
    <location>
        <begin position="108"/>
        <end position="127"/>
    </location>
</feature>
<dbReference type="InterPro" id="IPR013849">
    <property type="entry name" value="DNA_helicase_Holl-junc_RuvA_I"/>
</dbReference>
<proteinExistence type="inferred from homology"/>
<dbReference type="InterPro" id="IPR036267">
    <property type="entry name" value="RuvA_C_sf"/>
</dbReference>
<dbReference type="NCBIfam" id="TIGR00084">
    <property type="entry name" value="ruvA"/>
    <property type="match status" value="1"/>
</dbReference>
<dbReference type="InterPro" id="IPR010994">
    <property type="entry name" value="RuvA_2-like"/>
</dbReference>
<name>A0A0P6YSQ0_9CHLR</name>
<comment type="function">
    <text evidence="6">The RuvA-RuvB-RuvC complex processes Holliday junction (HJ) DNA during genetic recombination and DNA repair, while the RuvA-RuvB complex plays an important role in the rescue of blocked DNA replication forks via replication fork reversal (RFR). RuvA specifically binds to HJ cruciform DNA, conferring on it an open structure. The RuvB hexamer acts as an ATP-dependent pump, pulling dsDNA into and through the RuvAB complex. HJ branch migration allows RuvC to scan DNA until it finds its consensus sequence, where it cleaves and resolves the cruciform DNA.</text>
</comment>
<dbReference type="InterPro" id="IPR003583">
    <property type="entry name" value="Hlx-hairpin-Hlx_DNA-bd_motif"/>
</dbReference>